<sequence>MSLADSLKQFKSERADVVSRNLAHARPATTSNTPARSGTPKPADQKCTHDAAFSGPALGASAGAEIMKLVVNAVQHMKEKGSQHPETFDEIVRYSSLPLDLKTPRGLAKFKQALQTHHRLQYLDASSGKDGKESFKYKPLHPVTNGEELRAYLSRLDSAQGIPVKELKDGWQDCIPTLDRLESQGFILLTRNKKDNIPRSVYPDDPSYHLLKPASTTSQPPHITKPDEDFISFWGKVRLPPNDNDIRNELERAGLTPTSAIKEARKLGTGKKERKRVDRKNTKKTNTHMVGILKDYSKLKK</sequence>
<dbReference type="GO" id="GO:0001097">
    <property type="term" value="F:TFIIH-class transcription factor complex binding"/>
    <property type="evidence" value="ECO:0007669"/>
    <property type="project" value="TreeGrafter"/>
</dbReference>
<accession>A0AAE0WQE3</accession>
<dbReference type="InterPro" id="IPR003166">
    <property type="entry name" value="TFIIE_bsu_DNA-bd"/>
</dbReference>
<dbReference type="PANTHER" id="PTHR12716:SF8">
    <property type="entry name" value="TRANSCRIPTION INITIATION FACTOR IIE SUBUNIT BETA"/>
    <property type="match status" value="1"/>
</dbReference>
<dbReference type="PROSITE" id="PS51351">
    <property type="entry name" value="TFIIE_BETA_C"/>
    <property type="match status" value="1"/>
</dbReference>
<dbReference type="Pfam" id="PF02186">
    <property type="entry name" value="TFIIE_beta"/>
    <property type="match status" value="1"/>
</dbReference>
<dbReference type="GO" id="GO:0005673">
    <property type="term" value="C:transcription factor TFIIE complex"/>
    <property type="evidence" value="ECO:0007669"/>
    <property type="project" value="UniProtKB-UniRule"/>
</dbReference>
<protein>
    <recommendedName>
        <fullName evidence="7">Transcription initiation factor IIE subunit beta</fullName>
    </recommendedName>
</protein>
<evidence type="ECO:0000256" key="6">
    <source>
        <dbReference type="ARBA" id="ARBA00025581"/>
    </source>
</evidence>
<comment type="function">
    <text evidence="6 7">Recruits TFIIH to the initiation complex and stimulates the RNA polymerase II C-terminal domain kinase and DNA-dependent ATPase activities of TFIIH. Both TFIIH and TFIIE are required for promoter clearance by RNA polymerase.</text>
</comment>
<dbReference type="Proteomes" id="UP001274830">
    <property type="component" value="Unassembled WGS sequence"/>
</dbReference>
<keyword evidence="11" id="KW-1185">Reference proteome</keyword>
<proteinExistence type="inferred from homology"/>
<comment type="caution">
    <text evidence="10">The sequence shown here is derived from an EMBL/GenBank/DDBJ whole genome shotgun (WGS) entry which is preliminary data.</text>
</comment>
<dbReference type="EMBL" id="JAUTXT010000012">
    <property type="protein sequence ID" value="KAK3675931.1"/>
    <property type="molecule type" value="Genomic_DNA"/>
</dbReference>
<feature type="region of interest" description="Disordered" evidence="8">
    <location>
        <begin position="267"/>
        <end position="288"/>
    </location>
</feature>
<evidence type="ECO:0000313" key="10">
    <source>
        <dbReference type="EMBL" id="KAK3675931.1"/>
    </source>
</evidence>
<evidence type="ECO:0000256" key="8">
    <source>
        <dbReference type="SAM" id="MobiDB-lite"/>
    </source>
</evidence>
<name>A0AAE0WQE3_9PEZI</name>
<dbReference type="AlphaFoldDB" id="A0AAE0WQE3"/>
<evidence type="ECO:0000256" key="1">
    <source>
        <dbReference type="ARBA" id="ARBA00004123"/>
    </source>
</evidence>
<organism evidence="10 11">
    <name type="scientific">Recurvomyces mirabilis</name>
    <dbReference type="NCBI Taxonomy" id="574656"/>
    <lineage>
        <taxon>Eukaryota</taxon>
        <taxon>Fungi</taxon>
        <taxon>Dikarya</taxon>
        <taxon>Ascomycota</taxon>
        <taxon>Pezizomycotina</taxon>
        <taxon>Dothideomycetes</taxon>
        <taxon>Dothideomycetidae</taxon>
        <taxon>Mycosphaerellales</taxon>
        <taxon>Teratosphaeriaceae</taxon>
        <taxon>Recurvomyces</taxon>
    </lineage>
</organism>
<dbReference type="GO" id="GO:0006367">
    <property type="term" value="P:transcription initiation at RNA polymerase II promoter"/>
    <property type="evidence" value="ECO:0007669"/>
    <property type="project" value="UniProtKB-UniRule"/>
</dbReference>
<dbReference type="PIRSF" id="PIRSF016398">
    <property type="entry name" value="TFIIE-beta"/>
    <property type="match status" value="1"/>
</dbReference>
<feature type="domain" description="TFIIE beta" evidence="9">
    <location>
        <begin position="56"/>
        <end position="144"/>
    </location>
</feature>
<dbReference type="GO" id="GO:0003677">
    <property type="term" value="F:DNA binding"/>
    <property type="evidence" value="ECO:0007669"/>
    <property type="project" value="UniProtKB-UniRule"/>
</dbReference>
<evidence type="ECO:0000256" key="3">
    <source>
        <dbReference type="ARBA" id="ARBA00023125"/>
    </source>
</evidence>
<keyword evidence="2 7" id="KW-0805">Transcription regulation</keyword>
<keyword evidence="3 7" id="KW-0238">DNA-binding</keyword>
<evidence type="ECO:0000256" key="4">
    <source>
        <dbReference type="ARBA" id="ARBA00023163"/>
    </source>
</evidence>
<keyword evidence="5 7" id="KW-0539">Nucleus</keyword>
<feature type="compositionally biased region" description="Basic and acidic residues" evidence="8">
    <location>
        <begin position="8"/>
        <end position="17"/>
    </location>
</feature>
<evidence type="ECO:0000259" key="9">
    <source>
        <dbReference type="PROSITE" id="PS51351"/>
    </source>
</evidence>
<evidence type="ECO:0000313" key="11">
    <source>
        <dbReference type="Proteomes" id="UP001274830"/>
    </source>
</evidence>
<dbReference type="PANTHER" id="PTHR12716">
    <property type="entry name" value="TRANSCRIPTION INITIATION FACTOR IIE, BETA SUBUNIT"/>
    <property type="match status" value="1"/>
</dbReference>
<dbReference type="Pfam" id="PF18121">
    <property type="entry name" value="TFA2_Winged_2"/>
    <property type="match status" value="1"/>
</dbReference>
<keyword evidence="4 7" id="KW-0804">Transcription</keyword>
<evidence type="ECO:0000256" key="2">
    <source>
        <dbReference type="ARBA" id="ARBA00023015"/>
    </source>
</evidence>
<dbReference type="InterPro" id="IPR016656">
    <property type="entry name" value="TFIIE-bsu"/>
</dbReference>
<comment type="subunit">
    <text evidence="7">Tetramer of two alpha and two beta chains.</text>
</comment>
<dbReference type="InterPro" id="IPR040501">
    <property type="entry name" value="TFA2_Winged_2"/>
</dbReference>
<feature type="region of interest" description="Disordered" evidence="8">
    <location>
        <begin position="1"/>
        <end position="46"/>
    </location>
</feature>
<evidence type="ECO:0000256" key="7">
    <source>
        <dbReference type="PIRNR" id="PIRNR016398"/>
    </source>
</evidence>
<comment type="similarity">
    <text evidence="7">Belongs to the TFIIE beta subunit family.</text>
</comment>
<reference evidence="10" key="1">
    <citation type="submission" date="2023-07" db="EMBL/GenBank/DDBJ databases">
        <title>Black Yeasts Isolated from many extreme environments.</title>
        <authorList>
            <person name="Coleine C."/>
            <person name="Stajich J.E."/>
            <person name="Selbmann L."/>
        </authorList>
    </citation>
    <scope>NUCLEOTIDE SEQUENCE</scope>
    <source>
        <strain evidence="10">CCFEE 5485</strain>
    </source>
</reference>
<comment type="subcellular location">
    <subcellularLocation>
        <location evidence="1 7">Nucleus</location>
    </subcellularLocation>
</comment>
<gene>
    <name evidence="10" type="ORF">LTR78_004123</name>
</gene>
<evidence type="ECO:0000256" key="5">
    <source>
        <dbReference type="ARBA" id="ARBA00023242"/>
    </source>
</evidence>